<dbReference type="Proteomes" id="UP001515480">
    <property type="component" value="Unassembled WGS sequence"/>
</dbReference>
<dbReference type="CDD" id="cd00158">
    <property type="entry name" value="RHOD"/>
    <property type="match status" value="1"/>
</dbReference>
<organism evidence="2 3">
    <name type="scientific">Prymnesium parvum</name>
    <name type="common">Toxic golden alga</name>
    <dbReference type="NCBI Taxonomy" id="97485"/>
    <lineage>
        <taxon>Eukaryota</taxon>
        <taxon>Haptista</taxon>
        <taxon>Haptophyta</taxon>
        <taxon>Prymnesiophyceae</taxon>
        <taxon>Prymnesiales</taxon>
        <taxon>Prymnesiaceae</taxon>
        <taxon>Prymnesium</taxon>
    </lineage>
</organism>
<keyword evidence="3" id="KW-1185">Reference proteome</keyword>
<dbReference type="SMART" id="SM00450">
    <property type="entry name" value="RHOD"/>
    <property type="match status" value="1"/>
</dbReference>
<evidence type="ECO:0000313" key="3">
    <source>
        <dbReference type="Proteomes" id="UP001515480"/>
    </source>
</evidence>
<dbReference type="AlphaFoldDB" id="A0AB34KBJ2"/>
<dbReference type="PROSITE" id="PS50206">
    <property type="entry name" value="RHODANESE_3"/>
    <property type="match status" value="1"/>
</dbReference>
<dbReference type="InterPro" id="IPR036873">
    <property type="entry name" value="Rhodanese-like_dom_sf"/>
</dbReference>
<name>A0AB34KBJ2_PRYPA</name>
<dbReference type="InterPro" id="IPR001763">
    <property type="entry name" value="Rhodanese-like_dom"/>
</dbReference>
<dbReference type="Gene3D" id="3.40.250.10">
    <property type="entry name" value="Rhodanese-like domain"/>
    <property type="match status" value="1"/>
</dbReference>
<evidence type="ECO:0000259" key="1">
    <source>
        <dbReference type="PROSITE" id="PS50206"/>
    </source>
</evidence>
<dbReference type="EMBL" id="JBGBPQ010000001">
    <property type="protein sequence ID" value="KAL1529899.1"/>
    <property type="molecule type" value="Genomic_DNA"/>
</dbReference>
<accession>A0AB34KBJ2</accession>
<gene>
    <name evidence="2" type="ORF">AB1Y20_000827</name>
</gene>
<feature type="domain" description="Rhodanese" evidence="1">
    <location>
        <begin position="35"/>
        <end position="145"/>
    </location>
</feature>
<sequence>MPGGASYGAAADFNKLRDEDIRWVSAEELRRWQAAARPLLLLDVRNDPERAAGTIPGSQPFSQGKLFLDWHAMQPQIDRIVAAAAEAPAVEIVLFANTGGPNGPSAGRDLYVLNFLHEMGVPLERMARLEGGFQQWRREGYEALPPPRPPAATSLGALLEEAGLTHLAEPLAGESLEHLSEVLTASRADLLSLLKDLGLQLPDRQKVTNAISRTVKSKSTLA</sequence>
<comment type="caution">
    <text evidence="2">The sequence shown here is derived from an EMBL/GenBank/DDBJ whole genome shotgun (WGS) entry which is preliminary data.</text>
</comment>
<evidence type="ECO:0000313" key="2">
    <source>
        <dbReference type="EMBL" id="KAL1529899.1"/>
    </source>
</evidence>
<dbReference type="SUPFAM" id="SSF52821">
    <property type="entry name" value="Rhodanese/Cell cycle control phosphatase"/>
    <property type="match status" value="1"/>
</dbReference>
<protein>
    <recommendedName>
        <fullName evidence="1">Rhodanese domain-containing protein</fullName>
    </recommendedName>
</protein>
<proteinExistence type="predicted"/>
<dbReference type="Pfam" id="PF00581">
    <property type="entry name" value="Rhodanese"/>
    <property type="match status" value="1"/>
</dbReference>
<reference evidence="2 3" key="1">
    <citation type="journal article" date="2024" name="Science">
        <title>Giant polyketide synthase enzymes in the biosynthesis of giant marine polyether toxins.</title>
        <authorList>
            <person name="Fallon T.R."/>
            <person name="Shende V.V."/>
            <person name="Wierzbicki I.H."/>
            <person name="Pendleton A.L."/>
            <person name="Watervoot N.F."/>
            <person name="Auber R.P."/>
            <person name="Gonzalez D.J."/>
            <person name="Wisecaver J.H."/>
            <person name="Moore B.S."/>
        </authorList>
    </citation>
    <scope>NUCLEOTIDE SEQUENCE [LARGE SCALE GENOMIC DNA]</scope>
    <source>
        <strain evidence="2 3">12B1</strain>
    </source>
</reference>